<gene>
    <name evidence="2" type="primary">LOC106744622</name>
</gene>
<reference evidence="2" key="1">
    <citation type="submission" date="2025-08" db="UniProtKB">
        <authorList>
            <consortium name="RefSeq"/>
        </authorList>
    </citation>
    <scope>IDENTIFICATION</scope>
</reference>
<dbReference type="KEGG" id="dqu:106744622"/>
<evidence type="ECO:0000313" key="1">
    <source>
        <dbReference type="Proteomes" id="UP000515204"/>
    </source>
</evidence>
<dbReference type="Proteomes" id="UP000515204">
    <property type="component" value="Unplaced"/>
</dbReference>
<name>A0A6P3XAX3_DINQU</name>
<evidence type="ECO:0000313" key="2">
    <source>
        <dbReference type="RefSeq" id="XP_014475034.1"/>
    </source>
</evidence>
<organism evidence="1 2">
    <name type="scientific">Dinoponera quadriceps</name>
    <name type="common">South American ant</name>
    <dbReference type="NCBI Taxonomy" id="609295"/>
    <lineage>
        <taxon>Eukaryota</taxon>
        <taxon>Metazoa</taxon>
        <taxon>Ecdysozoa</taxon>
        <taxon>Arthropoda</taxon>
        <taxon>Hexapoda</taxon>
        <taxon>Insecta</taxon>
        <taxon>Pterygota</taxon>
        <taxon>Neoptera</taxon>
        <taxon>Endopterygota</taxon>
        <taxon>Hymenoptera</taxon>
        <taxon>Apocrita</taxon>
        <taxon>Aculeata</taxon>
        <taxon>Formicoidea</taxon>
        <taxon>Formicidae</taxon>
        <taxon>Ponerinae</taxon>
        <taxon>Ponerini</taxon>
        <taxon>Dinoponera</taxon>
    </lineage>
</organism>
<dbReference type="AlphaFoldDB" id="A0A6P3XAX3"/>
<dbReference type="GeneID" id="106744622"/>
<sequence>MTVFSDTYTKNFSVHVFSSSLSLSSQFSVPSSQFFLVSLSSVFSSPGLSLVNSFSLVQASSSSSFVLVSLLIHLNCKEIKFFDLNKGLPNVCSVIGVNGPLQSLI</sequence>
<accession>A0A6P3XAX3</accession>
<keyword evidence="1" id="KW-1185">Reference proteome</keyword>
<protein>
    <submittedName>
        <fullName evidence="2">Uncharacterized protein LOC106744622</fullName>
    </submittedName>
</protein>
<dbReference type="RefSeq" id="XP_014475034.1">
    <property type="nucleotide sequence ID" value="XM_014619548.1"/>
</dbReference>
<proteinExistence type="predicted"/>